<keyword evidence="2" id="KW-0479">Metal-binding</keyword>
<dbReference type="PANTHER" id="PTHR43742:SF2">
    <property type="entry name" value="ASSIMILATORY NITRATE REDUCTASE CATALYTIC SUBUNIT"/>
    <property type="match status" value="1"/>
</dbReference>
<dbReference type="Pfam" id="PF01568">
    <property type="entry name" value="Molydop_binding"/>
    <property type="match status" value="1"/>
</dbReference>
<comment type="similarity">
    <text evidence="1">Belongs to the prokaryotic molybdopterin-containing oxidoreductase family.</text>
</comment>
<evidence type="ECO:0000256" key="3">
    <source>
        <dbReference type="ARBA" id="ARBA00023004"/>
    </source>
</evidence>
<evidence type="ECO:0000256" key="2">
    <source>
        <dbReference type="ARBA" id="ARBA00022723"/>
    </source>
</evidence>
<comment type="caution">
    <text evidence="6">The sequence shown here is derived from an EMBL/GenBank/DDBJ whole genome shotgun (WGS) entry which is preliminary data.</text>
</comment>
<dbReference type="SUPFAM" id="SSF50692">
    <property type="entry name" value="ADC-like"/>
    <property type="match status" value="1"/>
</dbReference>
<dbReference type="GO" id="GO:0046872">
    <property type="term" value="F:metal ion binding"/>
    <property type="evidence" value="ECO:0007669"/>
    <property type="project" value="UniProtKB-KW"/>
</dbReference>
<dbReference type="InterPro" id="IPR050612">
    <property type="entry name" value="Prok_Mopterin_Oxidored"/>
</dbReference>
<dbReference type="GO" id="GO:0016491">
    <property type="term" value="F:oxidoreductase activity"/>
    <property type="evidence" value="ECO:0007669"/>
    <property type="project" value="InterPro"/>
</dbReference>
<organism evidence="6 7">
    <name type="scientific">Fibrella rubiginis</name>
    <dbReference type="NCBI Taxonomy" id="2817060"/>
    <lineage>
        <taxon>Bacteria</taxon>
        <taxon>Pseudomonadati</taxon>
        <taxon>Bacteroidota</taxon>
        <taxon>Cytophagia</taxon>
        <taxon>Cytophagales</taxon>
        <taxon>Spirosomataceae</taxon>
        <taxon>Fibrella</taxon>
    </lineage>
</organism>
<keyword evidence="4" id="KW-0411">Iron-sulfur</keyword>
<dbReference type="Gene3D" id="3.40.50.740">
    <property type="match status" value="1"/>
</dbReference>
<dbReference type="Proteomes" id="UP000664034">
    <property type="component" value="Unassembled WGS sequence"/>
</dbReference>
<dbReference type="SMART" id="SM00926">
    <property type="entry name" value="Molybdop_Fe4S4"/>
    <property type="match status" value="1"/>
</dbReference>
<dbReference type="InterPro" id="IPR006657">
    <property type="entry name" value="MoPterin_dinucl-bd_dom"/>
</dbReference>
<gene>
    <name evidence="6" type="ORF">J2I47_11610</name>
</gene>
<dbReference type="InterPro" id="IPR009010">
    <property type="entry name" value="Asp_de-COase-like_dom_sf"/>
</dbReference>
<evidence type="ECO:0000256" key="1">
    <source>
        <dbReference type="ARBA" id="ARBA00010312"/>
    </source>
</evidence>
<dbReference type="PANTHER" id="PTHR43742">
    <property type="entry name" value="TRIMETHYLAMINE-N-OXIDE REDUCTASE"/>
    <property type="match status" value="1"/>
</dbReference>
<keyword evidence="7" id="KW-1185">Reference proteome</keyword>
<dbReference type="Pfam" id="PF00384">
    <property type="entry name" value="Molybdopterin"/>
    <property type="match status" value="1"/>
</dbReference>
<reference evidence="6" key="1">
    <citation type="submission" date="2021-03" db="EMBL/GenBank/DDBJ databases">
        <title>Fibrella sp. HMF5335 genome sequencing and assembly.</title>
        <authorList>
            <person name="Kang H."/>
            <person name="Kim H."/>
            <person name="Bae S."/>
            <person name="Joh K."/>
        </authorList>
    </citation>
    <scope>NUCLEOTIDE SEQUENCE</scope>
    <source>
        <strain evidence="6">HMF5335</strain>
    </source>
</reference>
<dbReference type="InterPro" id="IPR006656">
    <property type="entry name" value="Mopterin_OxRdtase"/>
</dbReference>
<dbReference type="Gene3D" id="2.40.40.20">
    <property type="match status" value="1"/>
</dbReference>
<dbReference type="PROSITE" id="PS51669">
    <property type="entry name" value="4FE4S_MOW_BIS_MGD"/>
    <property type="match status" value="1"/>
</dbReference>
<dbReference type="Gene3D" id="2.20.25.90">
    <property type="entry name" value="ADC-like domains"/>
    <property type="match status" value="1"/>
</dbReference>
<sequence length="718" mass="78567">MELQTHYRACNLCEAICGLTVTHQNGTVVSISGDPADPFSRGHICPKAVALKDIYEDPNRLRRPLKRVETHGEVSWHEIGWEQAFDEVAHRLHQVRTQHGPNSIGVYAGNPTVHNSGSFLSMPGFVRSIGTRTMFSASSVDQFPHHFAAWQLFGHPLLMPVPDIDNTDFWIIMGGNPIASNGSIMTAPDVATRLRAIQQRGGRVVVIDPRHTETAKRADEHQFIRPGTDVFLLLAMTQVLFAENLVNVGRLADVTDGIDTLREAVMPFSPETVATVTGVSASDIRRLTRELANTPRAALYGRVGVSTQEFGGLCLWLVNVLNLLTGHLDEPGGMLFTSPAIDALAARPGVPKSAYNKYNRFQSRVSGKPEFMGEIPVACLAEEAETPGPGQLRALVTSCGNPVLSTPNGRRVDEALAGLEFMVSVDIYLNETTRHADYILPPLTGLETANYDLTFHVLAIRNTARYSEPMVPKPEGAMYDWEIFENLRLRLSGTPREEWNLQNPAKTIDQGLRFGPYGQTGLSLDHLLANPHGIDLGPLRSQLPGRLQTPDHRINAAPALFLADLARAQTALGQQVIAETIAPDQPASTQLLLISRRHLRDNNSWMHNARVLVKGRNRCTLLIHPDDAARFGVTTGQPVRVRSRVGEIEIPADVSTEIMPGVVCMPHGYGHNRPGTRQDIAQQHAGASINDLTDEAFSDTLTGNAALNGVPVWVEGVV</sequence>
<dbReference type="Pfam" id="PF04879">
    <property type="entry name" value="Molybdop_Fe4S4"/>
    <property type="match status" value="1"/>
</dbReference>
<dbReference type="Gene3D" id="3.40.228.10">
    <property type="entry name" value="Dimethylsulfoxide Reductase, domain 2"/>
    <property type="match status" value="1"/>
</dbReference>
<dbReference type="InterPro" id="IPR006963">
    <property type="entry name" value="Mopterin_OxRdtase_4Fe-4S_dom"/>
</dbReference>
<evidence type="ECO:0000313" key="6">
    <source>
        <dbReference type="EMBL" id="MBO0937195.1"/>
    </source>
</evidence>
<dbReference type="GO" id="GO:0051536">
    <property type="term" value="F:iron-sulfur cluster binding"/>
    <property type="evidence" value="ECO:0007669"/>
    <property type="project" value="UniProtKB-KW"/>
</dbReference>
<feature type="domain" description="4Fe-4S Mo/W bis-MGD-type" evidence="5">
    <location>
        <begin position="3"/>
        <end position="59"/>
    </location>
</feature>
<dbReference type="AlphaFoldDB" id="A0A939K661"/>
<dbReference type="RefSeq" id="WP_207364749.1">
    <property type="nucleotide sequence ID" value="NZ_JAFMYV010000005.1"/>
</dbReference>
<protein>
    <submittedName>
        <fullName evidence="6">Molybdopterin-dependent oxidoreductase</fullName>
    </submittedName>
</protein>
<proteinExistence type="inferred from homology"/>
<keyword evidence="3" id="KW-0408">Iron</keyword>
<dbReference type="GO" id="GO:0043546">
    <property type="term" value="F:molybdopterin cofactor binding"/>
    <property type="evidence" value="ECO:0007669"/>
    <property type="project" value="InterPro"/>
</dbReference>
<dbReference type="SUPFAM" id="SSF53706">
    <property type="entry name" value="Formate dehydrogenase/DMSO reductase, domains 1-3"/>
    <property type="match status" value="1"/>
</dbReference>
<name>A0A939K661_9BACT</name>
<evidence type="ECO:0000259" key="5">
    <source>
        <dbReference type="PROSITE" id="PS51669"/>
    </source>
</evidence>
<evidence type="ECO:0000256" key="4">
    <source>
        <dbReference type="ARBA" id="ARBA00023014"/>
    </source>
</evidence>
<evidence type="ECO:0000313" key="7">
    <source>
        <dbReference type="Proteomes" id="UP000664034"/>
    </source>
</evidence>
<accession>A0A939K661</accession>
<dbReference type="EMBL" id="JAFMYV010000005">
    <property type="protein sequence ID" value="MBO0937195.1"/>
    <property type="molecule type" value="Genomic_DNA"/>
</dbReference>